<evidence type="ECO:0000313" key="4">
    <source>
        <dbReference type="Proteomes" id="UP000002774"/>
    </source>
</evidence>
<dbReference type="GO" id="GO:0016787">
    <property type="term" value="F:hydrolase activity"/>
    <property type="evidence" value="ECO:0007669"/>
    <property type="project" value="UniProtKB-KW"/>
</dbReference>
<dbReference type="SUPFAM" id="SSF53474">
    <property type="entry name" value="alpha/beta-Hydrolases"/>
    <property type="match status" value="1"/>
</dbReference>
<name>H1YE66_9SPHI</name>
<dbReference type="Gene3D" id="3.40.50.1820">
    <property type="entry name" value="alpha/beta hydrolase"/>
    <property type="match status" value="1"/>
</dbReference>
<protein>
    <submittedName>
        <fullName evidence="3">Alpha/beta hydrolase fold containing protein</fullName>
    </submittedName>
</protein>
<dbReference type="STRING" id="714943.Mucpa_1988"/>
<dbReference type="InterPro" id="IPR029058">
    <property type="entry name" value="AB_hydrolase_fold"/>
</dbReference>
<evidence type="ECO:0000256" key="1">
    <source>
        <dbReference type="ARBA" id="ARBA00022801"/>
    </source>
</evidence>
<reference evidence="3" key="1">
    <citation type="submission" date="2011-09" db="EMBL/GenBank/DDBJ databases">
        <title>The permanent draft genome of Mucilaginibacter paludis DSM 18603.</title>
        <authorList>
            <consortium name="US DOE Joint Genome Institute (JGI-PGF)"/>
            <person name="Lucas S."/>
            <person name="Han J."/>
            <person name="Lapidus A."/>
            <person name="Bruce D."/>
            <person name="Goodwin L."/>
            <person name="Pitluck S."/>
            <person name="Peters L."/>
            <person name="Kyrpides N."/>
            <person name="Mavromatis K."/>
            <person name="Ivanova N."/>
            <person name="Mikhailova N."/>
            <person name="Held B."/>
            <person name="Detter J.C."/>
            <person name="Tapia R."/>
            <person name="Han C."/>
            <person name="Land M."/>
            <person name="Hauser L."/>
            <person name="Markowitz V."/>
            <person name="Cheng J.-F."/>
            <person name="Hugenholtz P."/>
            <person name="Woyke T."/>
            <person name="Wu D."/>
            <person name="Tindall B."/>
            <person name="Brambilla E."/>
            <person name="Klenk H.-P."/>
            <person name="Eisen J.A."/>
        </authorList>
    </citation>
    <scope>NUCLEOTIDE SEQUENCE [LARGE SCALE GENOMIC DNA]</scope>
    <source>
        <strain evidence="3">DSM 18603</strain>
    </source>
</reference>
<dbReference type="PRINTS" id="PR00111">
    <property type="entry name" value="ABHYDROLASE"/>
</dbReference>
<organism evidence="3 4">
    <name type="scientific">Mucilaginibacter paludis DSM 18603</name>
    <dbReference type="NCBI Taxonomy" id="714943"/>
    <lineage>
        <taxon>Bacteria</taxon>
        <taxon>Pseudomonadati</taxon>
        <taxon>Bacteroidota</taxon>
        <taxon>Sphingobacteriia</taxon>
        <taxon>Sphingobacteriales</taxon>
        <taxon>Sphingobacteriaceae</taxon>
        <taxon>Mucilaginibacter</taxon>
    </lineage>
</organism>
<dbReference type="Proteomes" id="UP000002774">
    <property type="component" value="Chromosome"/>
</dbReference>
<dbReference type="eggNOG" id="COG0596">
    <property type="taxonomic scope" value="Bacteria"/>
</dbReference>
<dbReference type="HOGENOM" id="CLU_020336_50_1_10"/>
<dbReference type="PANTHER" id="PTHR43798">
    <property type="entry name" value="MONOACYLGLYCEROL LIPASE"/>
    <property type="match status" value="1"/>
</dbReference>
<sequence>MGLIKINGIQLYVEVKGTGFPIILIHGNGGDHQAHFKNIIEPLSKNFQTVALDCRGHGQSDKPAAFTLEDHVQDIIEIMDHFGFEKAHLLGVSMGSYIAQLVAITAPDRIDKLILTVTKSNGLTSSILRLFKENEEEIKGLNMHETILKLLKFMVYDPELMKNHLEVFETKLSAEQFNAANKAIGAFDFRNQLSKVIAKTLVISGRYDGLNPPADGKEVASLIKNATFEEMQYSGHAPMFEEPDAYMNIVEAFLLKQ</sequence>
<keyword evidence="4" id="KW-1185">Reference proteome</keyword>
<evidence type="ECO:0000313" key="3">
    <source>
        <dbReference type="EMBL" id="EHQ26129.1"/>
    </source>
</evidence>
<dbReference type="RefSeq" id="WP_008506108.1">
    <property type="nucleotide sequence ID" value="NZ_CM001403.1"/>
</dbReference>
<gene>
    <name evidence="3" type="ORF">Mucpa_1988</name>
</gene>
<dbReference type="OrthoDB" id="2247630at2"/>
<feature type="domain" description="AB hydrolase-1" evidence="2">
    <location>
        <begin position="21"/>
        <end position="243"/>
    </location>
</feature>
<proteinExistence type="predicted"/>
<dbReference type="InterPro" id="IPR000073">
    <property type="entry name" value="AB_hydrolase_1"/>
</dbReference>
<accession>H1YE66</accession>
<dbReference type="InterPro" id="IPR050266">
    <property type="entry name" value="AB_hydrolase_sf"/>
</dbReference>
<keyword evidence="1 3" id="KW-0378">Hydrolase</keyword>
<dbReference type="AlphaFoldDB" id="H1YE66"/>
<evidence type="ECO:0000259" key="2">
    <source>
        <dbReference type="Pfam" id="PF00561"/>
    </source>
</evidence>
<dbReference type="Pfam" id="PF00561">
    <property type="entry name" value="Abhydrolase_1"/>
    <property type="match status" value="1"/>
</dbReference>
<dbReference type="EMBL" id="CM001403">
    <property type="protein sequence ID" value="EHQ26129.1"/>
    <property type="molecule type" value="Genomic_DNA"/>
</dbReference>
<dbReference type="GO" id="GO:0016020">
    <property type="term" value="C:membrane"/>
    <property type="evidence" value="ECO:0007669"/>
    <property type="project" value="TreeGrafter"/>
</dbReference>
<dbReference type="PANTHER" id="PTHR43798:SF31">
    <property type="entry name" value="AB HYDROLASE SUPERFAMILY PROTEIN YCLE"/>
    <property type="match status" value="1"/>
</dbReference>